<dbReference type="Proteomes" id="UP001057381">
    <property type="component" value="Chromosome"/>
</dbReference>
<dbReference type="InterPro" id="IPR030395">
    <property type="entry name" value="GP_PDE_dom"/>
</dbReference>
<dbReference type="AlphaFoldDB" id="A0A9Q9BTY9"/>
<protein>
    <submittedName>
        <fullName evidence="2">Glycerophosphodiester phosphodiesterase</fullName>
    </submittedName>
</protein>
<dbReference type="InterPro" id="IPR017946">
    <property type="entry name" value="PLC-like_Pdiesterase_TIM-brl"/>
</dbReference>
<organism evidence="2 3">
    <name type="scientific">Macrococcus equipercicus</name>
    <dbReference type="NCBI Taxonomy" id="69967"/>
    <lineage>
        <taxon>Bacteria</taxon>
        <taxon>Bacillati</taxon>
        <taxon>Bacillota</taxon>
        <taxon>Bacilli</taxon>
        <taxon>Bacillales</taxon>
        <taxon>Staphylococcaceae</taxon>
        <taxon>Macrococcus</taxon>
    </lineage>
</organism>
<evidence type="ECO:0000259" key="1">
    <source>
        <dbReference type="PROSITE" id="PS51704"/>
    </source>
</evidence>
<dbReference type="RefSeq" id="WP_254249515.1">
    <property type="nucleotide sequence ID" value="NZ_CP073809.1"/>
</dbReference>
<name>A0A9Q9BTY9_9STAP</name>
<dbReference type="CDD" id="cd08563">
    <property type="entry name" value="GDPD_TtGDE_like"/>
    <property type="match status" value="1"/>
</dbReference>
<dbReference type="GO" id="GO:0008081">
    <property type="term" value="F:phosphoric diester hydrolase activity"/>
    <property type="evidence" value="ECO:0007669"/>
    <property type="project" value="InterPro"/>
</dbReference>
<sequence length="236" mass="27240">MVKIFAHRGYKKKFPENSMLAFRKAIEYGADGIELDVHLTADEQLVVIHDDTLDRTTNRSGTVKDLTFAELRKAKIRTGRFTYERIPLLKDVLDLLEDTPLELNIEIKGKTGGVLEARLIELLARYSMDERLIISSFQLESVRRIKQLQPALETAYLYSRYVDRPWQLKSVYLFDGIHTNTFYTSEDFAAKIAAEQLNVRLYTVNRAVDIAYWLKTDVDAIITDDVELAVNTKKFI</sequence>
<gene>
    <name evidence="2" type="ORF">KFV11_06435</name>
</gene>
<proteinExistence type="predicted"/>
<dbReference type="EMBL" id="CP073809">
    <property type="protein sequence ID" value="UTH12917.1"/>
    <property type="molecule type" value="Genomic_DNA"/>
</dbReference>
<dbReference type="KEGG" id="mequ:KFV11_06435"/>
<dbReference type="Pfam" id="PF03009">
    <property type="entry name" value="GDPD"/>
    <property type="match status" value="1"/>
</dbReference>
<feature type="domain" description="GP-PDE" evidence="1">
    <location>
        <begin position="2"/>
        <end position="233"/>
    </location>
</feature>
<evidence type="ECO:0000313" key="2">
    <source>
        <dbReference type="EMBL" id="UTH12917.1"/>
    </source>
</evidence>
<evidence type="ECO:0000313" key="3">
    <source>
        <dbReference type="Proteomes" id="UP001057381"/>
    </source>
</evidence>
<dbReference type="PANTHER" id="PTHR46211">
    <property type="entry name" value="GLYCEROPHOSPHORYL DIESTER PHOSPHODIESTERASE"/>
    <property type="match status" value="1"/>
</dbReference>
<dbReference type="PROSITE" id="PS51704">
    <property type="entry name" value="GP_PDE"/>
    <property type="match status" value="1"/>
</dbReference>
<dbReference type="GO" id="GO:0006629">
    <property type="term" value="P:lipid metabolic process"/>
    <property type="evidence" value="ECO:0007669"/>
    <property type="project" value="InterPro"/>
</dbReference>
<dbReference type="Gene3D" id="3.20.20.190">
    <property type="entry name" value="Phosphatidylinositol (PI) phosphodiesterase"/>
    <property type="match status" value="1"/>
</dbReference>
<accession>A0A9Q9BTY9</accession>
<dbReference type="SUPFAM" id="SSF51695">
    <property type="entry name" value="PLC-like phosphodiesterases"/>
    <property type="match status" value="1"/>
</dbReference>
<dbReference type="PANTHER" id="PTHR46211:SF1">
    <property type="entry name" value="GLYCEROPHOSPHODIESTER PHOSPHODIESTERASE, CYTOPLASMIC"/>
    <property type="match status" value="1"/>
</dbReference>
<reference evidence="2" key="1">
    <citation type="submission" date="2021-04" db="EMBL/GenBank/DDBJ databases">
        <title>Complete Genome Sequences of Macrococcus spp. from dog and cattle.</title>
        <authorList>
            <person name="Schwendener S."/>
            <person name="Perreten V."/>
        </authorList>
    </citation>
    <scope>NUCLEOTIDE SEQUENCE</scope>
    <source>
        <strain evidence="2">Epi0143-OL</strain>
    </source>
</reference>